<evidence type="ECO:0000313" key="5">
    <source>
        <dbReference type="Proteomes" id="UP000247150"/>
    </source>
</evidence>
<protein>
    <submittedName>
        <fullName evidence="4">CBS domain protein</fullName>
    </submittedName>
</protein>
<reference evidence="4 5" key="1">
    <citation type="submission" date="2018-05" db="EMBL/GenBank/DDBJ databases">
        <title>Freshwater and sediment microbial communities from various areas in North America, analyzing microbe dynamics in response to fracking.</title>
        <authorList>
            <person name="Lamendella R."/>
        </authorList>
    </citation>
    <scope>NUCLEOTIDE SEQUENCE [LARGE SCALE GENOMIC DNA]</scope>
    <source>
        <strain evidence="4 5">15_TX</strain>
    </source>
</reference>
<dbReference type="InterPro" id="IPR051257">
    <property type="entry name" value="Diverse_CBS-Domain"/>
</dbReference>
<dbReference type="Pfam" id="PF00571">
    <property type="entry name" value="CBS"/>
    <property type="match status" value="2"/>
</dbReference>
<dbReference type="PANTHER" id="PTHR43080">
    <property type="entry name" value="CBS DOMAIN-CONTAINING PROTEIN CBSX3, MITOCHONDRIAL"/>
    <property type="match status" value="1"/>
</dbReference>
<comment type="caution">
    <text evidence="4">The sequence shown here is derived from an EMBL/GenBank/DDBJ whole genome shotgun (WGS) entry which is preliminary data.</text>
</comment>
<dbReference type="PANTHER" id="PTHR43080:SF2">
    <property type="entry name" value="CBS DOMAIN-CONTAINING PROTEIN"/>
    <property type="match status" value="1"/>
</dbReference>
<dbReference type="PROSITE" id="PS51371">
    <property type="entry name" value="CBS"/>
    <property type="match status" value="2"/>
</dbReference>
<dbReference type="Proteomes" id="UP000247150">
    <property type="component" value="Unassembled WGS sequence"/>
</dbReference>
<dbReference type="Gene3D" id="3.10.580.10">
    <property type="entry name" value="CBS-domain"/>
    <property type="match status" value="1"/>
</dbReference>
<dbReference type="SMART" id="SM00116">
    <property type="entry name" value="CBS"/>
    <property type="match status" value="2"/>
</dbReference>
<accession>A0A2V2ZVG4</accession>
<dbReference type="RefSeq" id="WP_110065272.1">
    <property type="nucleotide sequence ID" value="NZ_QGTW01000006.1"/>
</dbReference>
<keyword evidence="1 2" id="KW-0129">CBS domain</keyword>
<dbReference type="EMBL" id="QGTW01000006">
    <property type="protein sequence ID" value="PWW28431.1"/>
    <property type="molecule type" value="Genomic_DNA"/>
</dbReference>
<feature type="domain" description="CBS" evidence="3">
    <location>
        <begin position="7"/>
        <end position="63"/>
    </location>
</feature>
<proteinExistence type="predicted"/>
<sequence>MKITEMMTTEVESCSPNATLMEVAAKMKELDVGVMPITQKDELIGLATDRDLVLKGLAEELPLDAPVSQVMTGDPVRGTVTMTPEEAADIMADVQIRRLPIVDDGKLVGIVSLGDLAVHNRTESDAGEALEEISYPSEPNK</sequence>
<dbReference type="InterPro" id="IPR046342">
    <property type="entry name" value="CBS_dom_sf"/>
</dbReference>
<dbReference type="SUPFAM" id="SSF54631">
    <property type="entry name" value="CBS-domain pair"/>
    <property type="match status" value="1"/>
</dbReference>
<dbReference type="CDD" id="cd04622">
    <property type="entry name" value="CBS_pair_HRP1_like"/>
    <property type="match status" value="1"/>
</dbReference>
<feature type="domain" description="CBS" evidence="3">
    <location>
        <begin position="71"/>
        <end position="126"/>
    </location>
</feature>
<dbReference type="InterPro" id="IPR000644">
    <property type="entry name" value="CBS_dom"/>
</dbReference>
<gene>
    <name evidence="4" type="ORF">DFO73_106247</name>
</gene>
<evidence type="ECO:0000259" key="3">
    <source>
        <dbReference type="PROSITE" id="PS51371"/>
    </source>
</evidence>
<dbReference type="OrthoDB" id="9802114at2"/>
<organism evidence="4 5">
    <name type="scientific">Cytobacillus oceanisediminis</name>
    <dbReference type="NCBI Taxonomy" id="665099"/>
    <lineage>
        <taxon>Bacteria</taxon>
        <taxon>Bacillati</taxon>
        <taxon>Bacillota</taxon>
        <taxon>Bacilli</taxon>
        <taxon>Bacillales</taxon>
        <taxon>Bacillaceae</taxon>
        <taxon>Cytobacillus</taxon>
    </lineage>
</organism>
<dbReference type="AlphaFoldDB" id="A0A2V2ZVG4"/>
<evidence type="ECO:0000313" key="4">
    <source>
        <dbReference type="EMBL" id="PWW28431.1"/>
    </source>
</evidence>
<name>A0A2V2ZVG4_9BACI</name>
<evidence type="ECO:0000256" key="1">
    <source>
        <dbReference type="ARBA" id="ARBA00023122"/>
    </source>
</evidence>
<evidence type="ECO:0000256" key="2">
    <source>
        <dbReference type="PROSITE-ProRule" id="PRU00703"/>
    </source>
</evidence>